<dbReference type="PIRSF" id="PIRSF031773">
    <property type="entry name" value="DevC"/>
    <property type="match status" value="1"/>
</dbReference>
<feature type="domain" description="MacB-like periplasmic core" evidence="9">
    <location>
        <begin position="19"/>
        <end position="228"/>
    </location>
</feature>
<keyword evidence="3" id="KW-1003">Cell membrane</keyword>
<gene>
    <name evidence="10" type="ORF">DXZ20_30055</name>
</gene>
<evidence type="ECO:0000313" key="11">
    <source>
        <dbReference type="Proteomes" id="UP000481033"/>
    </source>
</evidence>
<keyword evidence="6 7" id="KW-0472">Membrane</keyword>
<dbReference type="InterPro" id="IPR051125">
    <property type="entry name" value="ABC-4/HrtB_transporter"/>
</dbReference>
<feature type="transmembrane region" description="Helical" evidence="7">
    <location>
        <begin position="302"/>
        <end position="330"/>
    </location>
</feature>
<dbReference type="Proteomes" id="UP000481033">
    <property type="component" value="Unassembled WGS sequence"/>
</dbReference>
<feature type="transmembrane region" description="Helical" evidence="7">
    <location>
        <begin position="256"/>
        <end position="281"/>
    </location>
</feature>
<keyword evidence="11" id="KW-1185">Reference proteome</keyword>
<dbReference type="InterPro" id="IPR005891">
    <property type="entry name" value="DevC"/>
</dbReference>
<evidence type="ECO:0000256" key="5">
    <source>
        <dbReference type="ARBA" id="ARBA00022989"/>
    </source>
</evidence>
<dbReference type="AlphaFoldDB" id="A0A6M0RVK5"/>
<evidence type="ECO:0000256" key="4">
    <source>
        <dbReference type="ARBA" id="ARBA00022692"/>
    </source>
</evidence>
<dbReference type="InterPro" id="IPR025857">
    <property type="entry name" value="MacB_PCD"/>
</dbReference>
<name>A0A6M0RVK5_9CYAN</name>
<keyword evidence="4 7" id="KW-0812">Transmembrane</keyword>
<evidence type="ECO:0000256" key="7">
    <source>
        <dbReference type="SAM" id="Phobius"/>
    </source>
</evidence>
<comment type="caution">
    <text evidence="10">The sequence shown here is derived from an EMBL/GenBank/DDBJ whole genome shotgun (WGS) entry which is preliminary data.</text>
</comment>
<feature type="transmembrane region" description="Helical" evidence="7">
    <location>
        <begin position="18"/>
        <end position="43"/>
    </location>
</feature>
<dbReference type="PANTHER" id="PTHR43738">
    <property type="entry name" value="ABC TRANSPORTER, MEMBRANE PROTEIN"/>
    <property type="match status" value="1"/>
</dbReference>
<dbReference type="PANTHER" id="PTHR43738:SF1">
    <property type="entry name" value="HEMIN TRANSPORT SYSTEM PERMEASE PROTEIN HRTB-RELATED"/>
    <property type="match status" value="1"/>
</dbReference>
<feature type="transmembrane region" description="Helical" evidence="7">
    <location>
        <begin position="350"/>
        <end position="369"/>
    </location>
</feature>
<evidence type="ECO:0000256" key="2">
    <source>
        <dbReference type="ARBA" id="ARBA00022448"/>
    </source>
</evidence>
<evidence type="ECO:0000256" key="6">
    <source>
        <dbReference type="ARBA" id="ARBA00023136"/>
    </source>
</evidence>
<dbReference type="EMBL" id="QXHD01000004">
    <property type="protein sequence ID" value="NEZ59811.1"/>
    <property type="molecule type" value="Genomic_DNA"/>
</dbReference>
<feature type="domain" description="ABC3 transporter permease C-terminal" evidence="8">
    <location>
        <begin position="265"/>
        <end position="377"/>
    </location>
</feature>
<dbReference type="GO" id="GO:0005886">
    <property type="term" value="C:plasma membrane"/>
    <property type="evidence" value="ECO:0007669"/>
    <property type="project" value="UniProtKB-SubCell"/>
</dbReference>
<reference evidence="10 11" key="1">
    <citation type="journal article" date="2020" name="Microb. Ecol.">
        <title>Ecogenomics of the Marine Benthic Filamentous Cyanobacterium Adonisia.</title>
        <authorList>
            <person name="Walter J.M."/>
            <person name="Coutinho F.H."/>
            <person name="Leomil L."/>
            <person name="Hargreaves P.I."/>
            <person name="Campeao M.E."/>
            <person name="Vieira V.V."/>
            <person name="Silva B.S."/>
            <person name="Fistarol G.O."/>
            <person name="Salomon P.S."/>
            <person name="Sawabe T."/>
            <person name="Mino S."/>
            <person name="Hosokawa M."/>
            <person name="Miyashita H."/>
            <person name="Maruyama F."/>
            <person name="van Verk M.C."/>
            <person name="Dutilh B.E."/>
            <person name="Thompson C.C."/>
            <person name="Thompson F.L."/>
        </authorList>
    </citation>
    <scope>NUCLEOTIDE SEQUENCE [LARGE SCALE GENOMIC DNA]</scope>
    <source>
        <strain evidence="10 11">CCMR0081</strain>
    </source>
</reference>
<comment type="subcellular location">
    <subcellularLocation>
        <location evidence="1">Cell membrane</location>
        <topology evidence="1">Multi-pass membrane protein</topology>
    </subcellularLocation>
</comment>
<evidence type="ECO:0000256" key="3">
    <source>
        <dbReference type="ARBA" id="ARBA00022475"/>
    </source>
</evidence>
<evidence type="ECO:0000259" key="8">
    <source>
        <dbReference type="Pfam" id="PF02687"/>
    </source>
</evidence>
<evidence type="ECO:0000313" key="10">
    <source>
        <dbReference type="EMBL" id="NEZ59811.1"/>
    </source>
</evidence>
<keyword evidence="5 7" id="KW-1133">Transmembrane helix</keyword>
<accession>A0A6M0RVK5</accession>
<organism evidence="10 11">
    <name type="scientific">Adonisia turfae CCMR0081</name>
    <dbReference type="NCBI Taxonomy" id="2292702"/>
    <lineage>
        <taxon>Bacteria</taxon>
        <taxon>Bacillati</taxon>
        <taxon>Cyanobacteriota</taxon>
        <taxon>Adonisia</taxon>
        <taxon>Adonisia turfae</taxon>
    </lineage>
</organism>
<protein>
    <submittedName>
        <fullName evidence="10">DevC protein</fullName>
    </submittedName>
</protein>
<sequence length="381" mass="41886">MARVSVAWANLMHERTRLVVAIAGVAFAVILIFMNLGFMGALISTATNFYEQFNAELFLISPETLEISTSTAFPRERLYQVAGVDGVERVMPLYSEYLLWRNPETGVSRAIFVYGVNPNDPVFLMPELQGEEARRILSQPDTVFMDRFSRPEFGPQDIGTTTEADRRRATIGGTYFLGGGFAADGTLIMSDQNFIRYLEPRPLSLVNVGLVQLQPGVSAEKVAETMRSVLPADVDVYTKAGIIEHDSTYWLEATSIGFIFSMGVMVSFVVGAVIVYQILFTDIRDHLPEYATMKAMGYRSQYLFKIVLQEAILLALLGYIPGLAAALGLYHLTATATAGTLPVAMNGGRVIFVLILTLVMCCLSGLISVRKAVKADPAEIF</sequence>
<dbReference type="Pfam" id="PF02687">
    <property type="entry name" value="FtsX"/>
    <property type="match status" value="1"/>
</dbReference>
<evidence type="ECO:0000259" key="9">
    <source>
        <dbReference type="Pfam" id="PF12704"/>
    </source>
</evidence>
<keyword evidence="2" id="KW-0813">Transport</keyword>
<dbReference type="RefSeq" id="WP_163668017.1">
    <property type="nucleotide sequence ID" value="NZ_QXHD01000004.1"/>
</dbReference>
<dbReference type="Pfam" id="PF12704">
    <property type="entry name" value="MacB_PCD"/>
    <property type="match status" value="1"/>
</dbReference>
<proteinExistence type="predicted"/>
<dbReference type="InterPro" id="IPR003838">
    <property type="entry name" value="ABC3_permease_C"/>
</dbReference>
<dbReference type="NCBIfam" id="TIGR01185">
    <property type="entry name" value="devC"/>
    <property type="match status" value="1"/>
</dbReference>
<evidence type="ECO:0000256" key="1">
    <source>
        <dbReference type="ARBA" id="ARBA00004651"/>
    </source>
</evidence>